<evidence type="ECO:0000256" key="7">
    <source>
        <dbReference type="SAM" id="SignalP"/>
    </source>
</evidence>
<evidence type="ECO:0000256" key="2">
    <source>
        <dbReference type="ARBA" id="ARBA00022692"/>
    </source>
</evidence>
<dbReference type="PANTHER" id="PTHR45902">
    <property type="entry name" value="LATROPHILIN RECEPTOR-LIKE PROTEIN A"/>
    <property type="match status" value="1"/>
</dbReference>
<comment type="subcellular location">
    <subcellularLocation>
        <location evidence="1">Membrane</location>
        <topology evidence="1">Multi-pass membrane protein</topology>
    </subcellularLocation>
</comment>
<keyword evidence="3 6" id="KW-1133">Transmembrane helix</keyword>
<dbReference type="Gene3D" id="1.20.1070.10">
    <property type="entry name" value="Rhodopsin 7-helix transmembrane proteins"/>
    <property type="match status" value="1"/>
</dbReference>
<keyword evidence="4 6" id="KW-0472">Membrane</keyword>
<organism evidence="9 10">
    <name type="scientific">Elysia crispata</name>
    <name type="common">lettuce slug</name>
    <dbReference type="NCBI Taxonomy" id="231223"/>
    <lineage>
        <taxon>Eukaryota</taxon>
        <taxon>Metazoa</taxon>
        <taxon>Spiralia</taxon>
        <taxon>Lophotrochozoa</taxon>
        <taxon>Mollusca</taxon>
        <taxon>Gastropoda</taxon>
        <taxon>Heterobranchia</taxon>
        <taxon>Euthyneura</taxon>
        <taxon>Panpulmonata</taxon>
        <taxon>Sacoglossa</taxon>
        <taxon>Placobranchoidea</taxon>
        <taxon>Plakobranchidae</taxon>
        <taxon>Elysia</taxon>
    </lineage>
</organism>
<keyword evidence="10" id="KW-1185">Reference proteome</keyword>
<dbReference type="EMBL" id="JAWDGP010002696">
    <property type="protein sequence ID" value="KAK3780655.1"/>
    <property type="molecule type" value="Genomic_DNA"/>
</dbReference>
<dbReference type="PROSITE" id="PS50261">
    <property type="entry name" value="G_PROTEIN_RECEP_F2_4"/>
    <property type="match status" value="1"/>
</dbReference>
<reference evidence="9" key="1">
    <citation type="journal article" date="2023" name="G3 (Bethesda)">
        <title>A reference genome for the long-term kleptoplast-retaining sea slug Elysia crispata morphotype clarki.</title>
        <authorList>
            <person name="Eastman K.E."/>
            <person name="Pendleton A.L."/>
            <person name="Shaikh M.A."/>
            <person name="Suttiyut T."/>
            <person name="Ogas R."/>
            <person name="Tomko P."/>
            <person name="Gavelis G."/>
            <person name="Widhalm J.R."/>
            <person name="Wisecaver J.H."/>
        </authorList>
    </citation>
    <scope>NUCLEOTIDE SEQUENCE</scope>
    <source>
        <strain evidence="9">ECLA1</strain>
    </source>
</reference>
<evidence type="ECO:0000256" key="4">
    <source>
        <dbReference type="ARBA" id="ARBA00023136"/>
    </source>
</evidence>
<dbReference type="InterPro" id="IPR053231">
    <property type="entry name" value="GPCR_LN-TM7"/>
</dbReference>
<dbReference type="Proteomes" id="UP001283361">
    <property type="component" value="Unassembled WGS sequence"/>
</dbReference>
<feature type="transmembrane region" description="Helical" evidence="6">
    <location>
        <begin position="960"/>
        <end position="979"/>
    </location>
</feature>
<dbReference type="GO" id="GO:0007166">
    <property type="term" value="P:cell surface receptor signaling pathway"/>
    <property type="evidence" value="ECO:0007669"/>
    <property type="project" value="InterPro"/>
</dbReference>
<accession>A0AAE1A3Y2</accession>
<dbReference type="GO" id="GO:0016020">
    <property type="term" value="C:membrane"/>
    <property type="evidence" value="ECO:0007669"/>
    <property type="project" value="UniProtKB-SubCell"/>
</dbReference>
<evidence type="ECO:0000313" key="9">
    <source>
        <dbReference type="EMBL" id="KAK3780655.1"/>
    </source>
</evidence>
<evidence type="ECO:0000256" key="1">
    <source>
        <dbReference type="ARBA" id="ARBA00004141"/>
    </source>
</evidence>
<feature type="transmembrane region" description="Helical" evidence="6">
    <location>
        <begin position="932"/>
        <end position="954"/>
    </location>
</feature>
<evidence type="ECO:0000313" key="10">
    <source>
        <dbReference type="Proteomes" id="UP001283361"/>
    </source>
</evidence>
<gene>
    <name evidence="9" type="ORF">RRG08_028103</name>
</gene>
<feature type="domain" description="G-protein coupled receptors family 2 profile 2" evidence="8">
    <location>
        <begin position="707"/>
        <end position="970"/>
    </location>
</feature>
<dbReference type="AlphaFoldDB" id="A0AAE1A3Y2"/>
<feature type="transmembrane region" description="Helical" evidence="6">
    <location>
        <begin position="709"/>
        <end position="732"/>
    </location>
</feature>
<feature type="transmembrane region" description="Helical" evidence="6">
    <location>
        <begin position="777"/>
        <end position="796"/>
    </location>
</feature>
<evidence type="ECO:0000259" key="8">
    <source>
        <dbReference type="PROSITE" id="PS50261"/>
    </source>
</evidence>
<feature type="compositionally biased region" description="Basic and acidic residues" evidence="5">
    <location>
        <begin position="1039"/>
        <end position="1055"/>
    </location>
</feature>
<feature type="transmembrane region" description="Helical" evidence="6">
    <location>
        <begin position="885"/>
        <end position="911"/>
    </location>
</feature>
<feature type="transmembrane region" description="Helical" evidence="6">
    <location>
        <begin position="744"/>
        <end position="762"/>
    </location>
</feature>
<evidence type="ECO:0000256" key="3">
    <source>
        <dbReference type="ARBA" id="ARBA00022989"/>
    </source>
</evidence>
<proteinExistence type="predicted"/>
<dbReference type="PANTHER" id="PTHR45902:SF1">
    <property type="entry name" value="LATROPHILIN RECEPTOR-LIKE PROTEIN A"/>
    <property type="match status" value="1"/>
</dbReference>
<keyword evidence="7" id="KW-0732">Signal</keyword>
<name>A0AAE1A3Y2_9GAST</name>
<dbReference type="InterPro" id="IPR017981">
    <property type="entry name" value="GPCR_2-like_7TM"/>
</dbReference>
<evidence type="ECO:0000256" key="5">
    <source>
        <dbReference type="SAM" id="MobiDB-lite"/>
    </source>
</evidence>
<comment type="caution">
    <text evidence="9">The sequence shown here is derived from an EMBL/GenBank/DDBJ whole genome shotgun (WGS) entry which is preliminary data.</text>
</comment>
<feature type="signal peptide" evidence="7">
    <location>
        <begin position="1"/>
        <end position="19"/>
    </location>
</feature>
<protein>
    <recommendedName>
        <fullName evidence="8">G-protein coupled receptors family 2 profile 2 domain-containing protein</fullName>
    </recommendedName>
</protein>
<evidence type="ECO:0000256" key="6">
    <source>
        <dbReference type="SAM" id="Phobius"/>
    </source>
</evidence>
<feature type="region of interest" description="Disordered" evidence="5">
    <location>
        <begin position="1030"/>
        <end position="1055"/>
    </location>
</feature>
<feature type="transmembrane region" description="Helical" evidence="6">
    <location>
        <begin position="816"/>
        <end position="840"/>
    </location>
</feature>
<keyword evidence="2 6" id="KW-0812">Transmembrane</keyword>
<feature type="chain" id="PRO_5042224153" description="G-protein coupled receptors family 2 profile 2 domain-containing protein" evidence="7">
    <location>
        <begin position="20"/>
        <end position="1082"/>
    </location>
</feature>
<dbReference type="GO" id="GO:0004888">
    <property type="term" value="F:transmembrane signaling receptor activity"/>
    <property type="evidence" value="ECO:0007669"/>
    <property type="project" value="InterPro"/>
</dbReference>
<sequence length="1082" mass="119764">MARSVAFLIFIIDLLSVQPRGVTIAETRTRTQYQLSDGLPAPLPGAQTSVFTNRVLRWHEDYCGKSRLCRESKFNHDSGCYRCSPCRCDIHCHSFGDCCPDVAMNDFEAGQISRSDRLFQESITCESSELQIFLPVIPESDSLSTSSQPPPLEDPVYGRYGVRERLYHPRHPVVVDGNRDAAEKGLDRDSAIANFYMISHCPNTFTRDSSECQNDGVFSPVSPAGYNGQGISSRDPPVVYHNLHCARCHGVYNIVPWNIRVFCSRMKNLPSFATPRNLTLTLALDPDCAVTFTPPPPPHHHARHCYVRPEIISTCNVTGAWRKRDSFLERACHSYVTPKTVDGKLYQNVFCFLCNHGDDDARLQLSLTACQRNPNLAISSNIRGGSEQSARRSQPLSITLNNFDITRELPQEVLFEGPTDKKCGEREVYDFKQKICRPVFCSLGQKLILGRCEPMFLSLSGIAYELYFGLVPERPIDLSGDNDLLHLLPTEMEAYLGSVMLGNTVKIQDFAMAFNTTDPKGQCGQVSQELALYARVVNLTANNQASLQKELLDLRYSRFTLNLGGWVMSFKAYPSEKAWHSMHPSRRQSPQTLSACVIIVSNSHLEQTRDGLRRVGTTTPDPATAHDPPSTLIRISSLLECPQISLNPEEFIVPSNGLGGDLHLKWGGSANLTGNTYLMTIEGNVSICLDDFLAKLGFDRSKRSEAEKIVVSVLVPISIMCLLATLSVFLAFSALRTLPGNTNIIFIVCLLCSQAALFLVYLENDVRTQGCAVKGAITHYFGLTVLVAQTACSYHVYTAFTTMHLSTVLKREHKYLAVYCTITFILPLLIVGAIVVLNLFPSSSFPTLAPGASAASSTYAHRTMHGNSASFGYGGGALCLLSTPLAVWVSFLLPAVVFLAIDVALFAITYCSLRNTMKDLETSSRDIRHVHFYFRISLLTTLAWVLAIVGHVTALSFCRVAFVVVYCFVGCYTFFTLVLTRQVTRLVTGCCCGSRRPPMGRTSLNLKMVPVTECRARNPCIVATGFKATGSGRRGGRGSGREVRNDGSLRPGEIDYRQSGEYEPYIFNEDVGQGVRFAETIH</sequence>